<dbReference type="EMBL" id="BARS01046961">
    <property type="protein sequence ID" value="GAG34853.1"/>
    <property type="molecule type" value="Genomic_DNA"/>
</dbReference>
<evidence type="ECO:0000256" key="1">
    <source>
        <dbReference type="ARBA" id="ARBA00022898"/>
    </source>
</evidence>
<name>X0XDX2_9ZZZZ</name>
<dbReference type="GO" id="GO:0009435">
    <property type="term" value="P:NAD+ biosynthetic process"/>
    <property type="evidence" value="ECO:0007669"/>
    <property type="project" value="InterPro"/>
</dbReference>
<sequence>LVAATESMRLLLDAGKGFIEERVLMLTGRLGDTLRDLGLKVNTPEASSSRSGILNFRVDQPQKVVEELKAKGIICGARTGWAKSSPLFRSTIRVAPHFYNTVEEIDAFTEGVREAIN</sequence>
<dbReference type="InterPro" id="IPR015424">
    <property type="entry name" value="PyrdxlP-dep_Trfase"/>
</dbReference>
<dbReference type="InterPro" id="IPR015422">
    <property type="entry name" value="PyrdxlP-dep_Trfase_small"/>
</dbReference>
<dbReference type="Pfam" id="PF22580">
    <property type="entry name" value="KYNU_C"/>
    <property type="match status" value="1"/>
</dbReference>
<dbReference type="GO" id="GO:0005737">
    <property type="term" value="C:cytoplasm"/>
    <property type="evidence" value="ECO:0007669"/>
    <property type="project" value="InterPro"/>
</dbReference>
<dbReference type="InterPro" id="IPR010111">
    <property type="entry name" value="Kynureninase"/>
</dbReference>
<proteinExistence type="predicted"/>
<dbReference type="SUPFAM" id="SSF53383">
    <property type="entry name" value="PLP-dependent transferases"/>
    <property type="match status" value="1"/>
</dbReference>
<reference evidence="2" key="1">
    <citation type="journal article" date="2014" name="Front. Microbiol.">
        <title>High frequency of phylogenetically diverse reductive dehalogenase-homologous genes in deep subseafloor sedimentary metagenomes.</title>
        <authorList>
            <person name="Kawai M."/>
            <person name="Futagami T."/>
            <person name="Toyoda A."/>
            <person name="Takaki Y."/>
            <person name="Nishi S."/>
            <person name="Hori S."/>
            <person name="Arai W."/>
            <person name="Tsubouchi T."/>
            <person name="Morono Y."/>
            <person name="Uchiyama I."/>
            <person name="Ito T."/>
            <person name="Fujiyama A."/>
            <person name="Inagaki F."/>
            <person name="Takami H."/>
        </authorList>
    </citation>
    <scope>NUCLEOTIDE SEQUENCE</scope>
    <source>
        <strain evidence="2">Expedition CK06-06</strain>
    </source>
</reference>
<organism evidence="2">
    <name type="scientific">marine sediment metagenome</name>
    <dbReference type="NCBI Taxonomy" id="412755"/>
    <lineage>
        <taxon>unclassified sequences</taxon>
        <taxon>metagenomes</taxon>
        <taxon>ecological metagenomes</taxon>
    </lineage>
</organism>
<gene>
    <name evidence="2" type="ORF">S01H1_70605</name>
</gene>
<dbReference type="GO" id="GO:0006569">
    <property type="term" value="P:L-tryptophan catabolic process"/>
    <property type="evidence" value="ECO:0007669"/>
    <property type="project" value="InterPro"/>
</dbReference>
<accession>X0XDX2</accession>
<feature type="non-terminal residue" evidence="2">
    <location>
        <position position="1"/>
    </location>
</feature>
<keyword evidence="1" id="KW-0663">Pyridoxal phosphate</keyword>
<dbReference type="GO" id="GO:0030429">
    <property type="term" value="F:kynureninase activity"/>
    <property type="evidence" value="ECO:0007669"/>
    <property type="project" value="InterPro"/>
</dbReference>
<protein>
    <recommendedName>
        <fullName evidence="3">Aminotransferase class V domain-containing protein</fullName>
    </recommendedName>
</protein>
<evidence type="ECO:0000313" key="2">
    <source>
        <dbReference type="EMBL" id="GAG34853.1"/>
    </source>
</evidence>
<evidence type="ECO:0008006" key="3">
    <source>
        <dbReference type="Google" id="ProtNLM"/>
    </source>
</evidence>
<comment type="caution">
    <text evidence="2">The sequence shown here is derived from an EMBL/GenBank/DDBJ whole genome shotgun (WGS) entry which is preliminary data.</text>
</comment>
<dbReference type="Gene3D" id="3.90.1150.10">
    <property type="entry name" value="Aspartate Aminotransferase, domain 1"/>
    <property type="match status" value="1"/>
</dbReference>
<dbReference type="AlphaFoldDB" id="X0XDX2"/>
<dbReference type="GO" id="GO:0030170">
    <property type="term" value="F:pyridoxal phosphate binding"/>
    <property type="evidence" value="ECO:0007669"/>
    <property type="project" value="InterPro"/>
</dbReference>